<organism evidence="1">
    <name type="scientific">Citrobacter sp. APp10510_Tm18</name>
    <dbReference type="NCBI Taxonomy" id="1565438"/>
    <lineage>
        <taxon>Bacteria</taxon>
        <taxon>Pseudomonadati</taxon>
        <taxon>Pseudomonadota</taxon>
        <taxon>Gammaproteobacteria</taxon>
        <taxon>Enterobacterales</taxon>
        <taxon>Enterobacteriaceae</taxon>
        <taxon>Citrobacter</taxon>
    </lineage>
</organism>
<accession>A0A0A7DPM6</accession>
<reference evidence="1" key="1">
    <citation type="submission" date="2013-11" db="EMBL/GenBank/DDBJ databases">
        <title>Distribution and prevalence of antibiotic resistant Enterobacteria in two rivers sharing the same origin but contrasting degree of contamination.</title>
        <authorList>
            <person name="Ramos Madrigal J."/>
            <person name="Vinuesa P."/>
        </authorList>
    </citation>
    <scope>NUCLEOTIDE SEQUENCE</scope>
    <source>
        <strain evidence="1">APp10510_Tm18</strain>
    </source>
</reference>
<name>A0A0A7DPM6_9ENTR</name>
<protein>
    <submittedName>
        <fullName evidence="1">Uncharacterized protein</fullName>
    </submittedName>
</protein>
<dbReference type="EMBL" id="KF914295">
    <property type="protein sequence ID" value="AIV43473.1"/>
    <property type="molecule type" value="Genomic_DNA"/>
</dbReference>
<evidence type="ECO:0000313" key="1">
    <source>
        <dbReference type="EMBL" id="AIV43473.1"/>
    </source>
</evidence>
<proteinExistence type="predicted"/>
<sequence length="45" mass="4577">MANLRRSSTPPNCKFNVDANSGHAFGILLAAVGALRPCGAPAPVN</sequence>
<dbReference type="AlphaFoldDB" id="A0A0A7DPM6"/>